<dbReference type="Gene3D" id="3.30.70.870">
    <property type="entry name" value="Elongation Factor G (Translational Gtpase), domain 3"/>
    <property type="match status" value="1"/>
</dbReference>
<evidence type="ECO:0000259" key="5">
    <source>
        <dbReference type="PROSITE" id="PS51722"/>
    </source>
</evidence>
<evidence type="ECO:0000256" key="3">
    <source>
        <dbReference type="ARBA" id="ARBA00023134"/>
    </source>
</evidence>
<reference evidence="6" key="1">
    <citation type="submission" date="2023-01" db="EMBL/GenBank/DDBJ databases">
        <title>Draft genome sequence of Nocardiopsis sp. LSu2-4 isolated from halophytes.</title>
        <authorList>
            <person name="Duangmal K."/>
            <person name="Chantavorakit T."/>
        </authorList>
    </citation>
    <scope>NUCLEOTIDE SEQUENCE</scope>
    <source>
        <strain evidence="6">LSu2-4</strain>
    </source>
</reference>
<dbReference type="Gene3D" id="3.30.230.10">
    <property type="match status" value="1"/>
</dbReference>
<proteinExistence type="predicted"/>
<evidence type="ECO:0000256" key="4">
    <source>
        <dbReference type="SAM" id="MobiDB-lite"/>
    </source>
</evidence>
<organism evidence="6 7">
    <name type="scientific">Nocardiopsis suaedae</name>
    <dbReference type="NCBI Taxonomy" id="3018444"/>
    <lineage>
        <taxon>Bacteria</taxon>
        <taxon>Bacillati</taxon>
        <taxon>Actinomycetota</taxon>
        <taxon>Actinomycetes</taxon>
        <taxon>Streptosporangiales</taxon>
        <taxon>Nocardiopsidaceae</taxon>
        <taxon>Nocardiopsis</taxon>
    </lineage>
</organism>
<dbReference type="InterPro" id="IPR009000">
    <property type="entry name" value="Transl_B-barrel_sf"/>
</dbReference>
<dbReference type="InterPro" id="IPR020568">
    <property type="entry name" value="Ribosomal_Su5_D2-typ_SF"/>
</dbReference>
<evidence type="ECO:0000313" key="7">
    <source>
        <dbReference type="Proteomes" id="UP001165685"/>
    </source>
</evidence>
<sequence length="663" mass="69571">MPPPSPLTPLTIGIVAHVDAGKTSLTERLLYDTGAIGRMGGVDTGDTVTDTGRIERERGITVRTAVTCLSAHGRQVTIVDTPGHADFVAEVERALAVLDAAVLVVSAVEGVQAHTRVLLRHLREAGLPVLVFVNKADRGGARPDGVLGELRRSSPARLLPLNRVEGAGTRQARTLPADPDGAAFRARTAEVLADHDDELLAALVEDRPLPPGPGLWARLRDQVAAGTVQPVLFGSAVTGAGVGALTRALTGLFAPRPWPGAEPDGPAGTVFAVDRSPSGDTSGYLRLFAGRLEPRDQVSFVRADPGEEGHAGRITALEVVTAGADRPRALEAGGIARVRGLPRLRVGDRLGPPRPGAPAPRFARPPLESAVHPSDPAQAGRLHAALSALAEQDPLIRTRVLPGGAVSVLLFGEVQKEVISSTLAEEFGVEAVFEESATVYTERLAGTAEAVEEMGPGVDGFWATVGLRVEPGAKGSGVRFRREVEVGAIPAAYDRAIEETVRSALGQGLYGWPVPDCAVTLVRSGFLAPASVAADFRGLTPLVLMRALSRAGTRVYEPLQAFEVEGPSEALGEVLAALSAARAHIEEADTGRGSWRITGEIPSRQVHALAARLPGLTGGEATWSTRPGGDRLVEGPPPRRERTDGNPLDRAEYLAHLNRTGHA</sequence>
<dbReference type="Proteomes" id="UP001165685">
    <property type="component" value="Unassembled WGS sequence"/>
</dbReference>
<dbReference type="SUPFAM" id="SSF52540">
    <property type="entry name" value="P-loop containing nucleoside triphosphate hydrolases"/>
    <property type="match status" value="1"/>
</dbReference>
<keyword evidence="3" id="KW-0342">GTP-binding</keyword>
<dbReference type="InterPro" id="IPR000640">
    <property type="entry name" value="EFG_V-like"/>
</dbReference>
<dbReference type="InterPro" id="IPR000795">
    <property type="entry name" value="T_Tr_GTP-bd_dom"/>
</dbReference>
<dbReference type="PANTHER" id="PTHR43261">
    <property type="entry name" value="TRANSLATION ELONGATION FACTOR G-RELATED"/>
    <property type="match status" value="1"/>
</dbReference>
<keyword evidence="7" id="KW-1185">Reference proteome</keyword>
<evidence type="ECO:0000256" key="2">
    <source>
        <dbReference type="ARBA" id="ARBA00022917"/>
    </source>
</evidence>
<dbReference type="PRINTS" id="PR00315">
    <property type="entry name" value="ELONGATNFCT"/>
</dbReference>
<dbReference type="Pfam" id="PF03764">
    <property type="entry name" value="EFG_IV"/>
    <property type="match status" value="1"/>
</dbReference>
<keyword evidence="1" id="KW-0547">Nucleotide-binding</keyword>
<dbReference type="InterPro" id="IPR014721">
    <property type="entry name" value="Ribsml_uS5_D2-typ_fold_subgr"/>
</dbReference>
<comment type="caution">
    <text evidence="6">The sequence shown here is derived from an EMBL/GenBank/DDBJ whole genome shotgun (WGS) entry which is preliminary data.</text>
</comment>
<feature type="domain" description="Tr-type G" evidence="5">
    <location>
        <begin position="7"/>
        <end position="258"/>
    </location>
</feature>
<protein>
    <submittedName>
        <fullName evidence="6">TetM/TetW/TetO/TetS family tetracycline resistance ribosomal protection protein</fullName>
    </submittedName>
</protein>
<feature type="compositionally biased region" description="Basic and acidic residues" evidence="4">
    <location>
        <begin position="628"/>
        <end position="648"/>
    </location>
</feature>
<dbReference type="SUPFAM" id="SSF54980">
    <property type="entry name" value="EF-G C-terminal domain-like"/>
    <property type="match status" value="2"/>
</dbReference>
<dbReference type="Pfam" id="PF00009">
    <property type="entry name" value="GTP_EFTU"/>
    <property type="match status" value="1"/>
</dbReference>
<dbReference type="Gene3D" id="3.40.50.300">
    <property type="entry name" value="P-loop containing nucleotide triphosphate hydrolases"/>
    <property type="match status" value="1"/>
</dbReference>
<dbReference type="NCBIfam" id="TIGR00231">
    <property type="entry name" value="small_GTP"/>
    <property type="match status" value="1"/>
</dbReference>
<dbReference type="InterPro" id="IPR005517">
    <property type="entry name" value="Transl_elong_EFG/EF2_IV"/>
</dbReference>
<dbReference type="SUPFAM" id="SSF50447">
    <property type="entry name" value="Translation proteins"/>
    <property type="match status" value="1"/>
</dbReference>
<name>A0ABT4THL8_9ACTN</name>
<dbReference type="Pfam" id="PF00679">
    <property type="entry name" value="EFG_C"/>
    <property type="match status" value="1"/>
</dbReference>
<feature type="region of interest" description="Disordered" evidence="4">
    <location>
        <begin position="346"/>
        <end position="376"/>
    </location>
</feature>
<dbReference type="SUPFAM" id="SSF54211">
    <property type="entry name" value="Ribosomal protein S5 domain 2-like"/>
    <property type="match status" value="1"/>
</dbReference>
<dbReference type="PRINTS" id="PR01037">
    <property type="entry name" value="TCRTETOQM"/>
</dbReference>
<dbReference type="InterPro" id="IPR031157">
    <property type="entry name" value="G_TR_CS"/>
</dbReference>
<gene>
    <name evidence="6" type="ORF">O4U47_06470</name>
</gene>
<dbReference type="RefSeq" id="WP_270676676.1">
    <property type="nucleotide sequence ID" value="NZ_JAQFWP010000008.1"/>
</dbReference>
<accession>A0ABT4THL8</accession>
<dbReference type="PANTHER" id="PTHR43261:SF1">
    <property type="entry name" value="RIBOSOME-RELEASING FACTOR 2, MITOCHONDRIAL"/>
    <property type="match status" value="1"/>
</dbReference>
<dbReference type="InterPro" id="IPR005225">
    <property type="entry name" value="Small_GTP-bd"/>
</dbReference>
<evidence type="ECO:0000256" key="1">
    <source>
        <dbReference type="ARBA" id="ARBA00022741"/>
    </source>
</evidence>
<dbReference type="PROSITE" id="PS51722">
    <property type="entry name" value="G_TR_2"/>
    <property type="match status" value="1"/>
</dbReference>
<dbReference type="SMART" id="SM00838">
    <property type="entry name" value="EFG_C"/>
    <property type="match status" value="1"/>
</dbReference>
<dbReference type="InterPro" id="IPR027417">
    <property type="entry name" value="P-loop_NTPase"/>
</dbReference>
<dbReference type="InterPro" id="IPR035647">
    <property type="entry name" value="EFG_III/V"/>
</dbReference>
<dbReference type="Gene3D" id="2.40.30.10">
    <property type="entry name" value="Translation factors"/>
    <property type="match status" value="1"/>
</dbReference>
<evidence type="ECO:0000313" key="6">
    <source>
        <dbReference type="EMBL" id="MDA2804150.1"/>
    </source>
</evidence>
<dbReference type="EMBL" id="JAQFWP010000008">
    <property type="protein sequence ID" value="MDA2804150.1"/>
    <property type="molecule type" value="Genomic_DNA"/>
</dbReference>
<keyword evidence="2" id="KW-0648">Protein biosynthesis</keyword>
<dbReference type="SMART" id="SM00889">
    <property type="entry name" value="EFG_IV"/>
    <property type="match status" value="1"/>
</dbReference>
<feature type="region of interest" description="Disordered" evidence="4">
    <location>
        <begin position="617"/>
        <end position="648"/>
    </location>
</feature>
<dbReference type="PROSITE" id="PS00301">
    <property type="entry name" value="G_TR_1"/>
    <property type="match status" value="1"/>
</dbReference>